<name>A0ACD4NRF7_9HYPH</name>
<dbReference type="Proteomes" id="UP001163223">
    <property type="component" value="Chromosome"/>
</dbReference>
<reference evidence="1" key="1">
    <citation type="submission" date="2022-11" db="EMBL/GenBank/DDBJ databases">
        <title>beta-Carotene-producing bacterium, Jeongeuplla avenae sp. nov., alleviates the salt stress of Arabidopsis seedlings.</title>
        <authorList>
            <person name="Jiang L."/>
            <person name="Lee J."/>
        </authorList>
    </citation>
    <scope>NUCLEOTIDE SEQUENCE</scope>
    <source>
        <strain evidence="1">DY_R2A_6</strain>
    </source>
</reference>
<proteinExistence type="predicted"/>
<keyword evidence="2" id="KW-1185">Reference proteome</keyword>
<protein>
    <submittedName>
        <fullName evidence="1">Uncharacterized protein</fullName>
    </submittedName>
</protein>
<organism evidence="1 2">
    <name type="scientific">Antarcticirhabdus aurantiaca</name>
    <dbReference type="NCBI Taxonomy" id="2606717"/>
    <lineage>
        <taxon>Bacteria</taxon>
        <taxon>Pseudomonadati</taxon>
        <taxon>Pseudomonadota</taxon>
        <taxon>Alphaproteobacteria</taxon>
        <taxon>Hyphomicrobiales</taxon>
        <taxon>Aurantimonadaceae</taxon>
        <taxon>Antarcticirhabdus</taxon>
    </lineage>
</organism>
<accession>A0ACD4NRF7</accession>
<dbReference type="EMBL" id="CP113520">
    <property type="protein sequence ID" value="WAJ29377.1"/>
    <property type="molecule type" value="Genomic_DNA"/>
</dbReference>
<evidence type="ECO:0000313" key="1">
    <source>
        <dbReference type="EMBL" id="WAJ29377.1"/>
    </source>
</evidence>
<gene>
    <name evidence="1" type="ORF">OXU80_03830</name>
</gene>
<evidence type="ECO:0000313" key="2">
    <source>
        <dbReference type="Proteomes" id="UP001163223"/>
    </source>
</evidence>
<sequence length="186" mass="19996">MRFLLAALCLLSVSVPAQAQTAPDPLRTNPLTNEPRSMFDPISSDEVSARIGACIERDLEAAEEAQAVALSCEAEARDFCARVSADYPLSNAAECGLSVKLAWGELRNAAGLAVLDALYERVSAGDEAARGEAEAFAAQDDRWRAEAANACLGQADANERIACETAVQRDRAILYYARRTEMAQAR</sequence>